<name>A0A2W5TW67_9BACT</name>
<dbReference type="InterPro" id="IPR029060">
    <property type="entry name" value="PIN-like_dom_sf"/>
</dbReference>
<reference evidence="1 2" key="1">
    <citation type="submission" date="2017-08" db="EMBL/GenBank/DDBJ databases">
        <title>Infants hospitalized years apart are colonized by the same room-sourced microbial strains.</title>
        <authorList>
            <person name="Brooks B."/>
            <person name="Olm M.R."/>
            <person name="Firek B.A."/>
            <person name="Baker R."/>
            <person name="Thomas B.C."/>
            <person name="Morowitz M.J."/>
            <person name="Banfield J.F."/>
        </authorList>
    </citation>
    <scope>NUCLEOTIDE SEQUENCE [LARGE SCALE GENOMIC DNA]</scope>
    <source>
        <strain evidence="1">S2_003_000_R2_14</strain>
    </source>
</reference>
<proteinExistence type="predicted"/>
<protein>
    <submittedName>
        <fullName evidence="1">DUF4411 domain-containing protein</fullName>
    </submittedName>
</protein>
<dbReference type="InterPro" id="IPR016541">
    <property type="entry name" value="UCP008505"/>
</dbReference>
<dbReference type="Proteomes" id="UP000249061">
    <property type="component" value="Unassembled WGS sequence"/>
</dbReference>
<gene>
    <name evidence="1" type="ORF">DI536_00175</name>
</gene>
<dbReference type="Pfam" id="PF14367">
    <property type="entry name" value="DUF4411"/>
    <property type="match status" value="1"/>
</dbReference>
<dbReference type="AlphaFoldDB" id="A0A2W5TW67"/>
<sequence>MTHLLDANVFIAAKNFYYRHSICPGFWEWVDSAVGGEFGTIDRVCSELTKGKDVLSEWFSARKDASWVASTKAEKTQQAMVKVANWVAEPNKRNPVAQAKFLGGADPWLLAHAMANGSTVVTLETPKNSPNVVSLADACAAFGVPVIKTWELLELRKVQFMLPKKK</sequence>
<comment type="caution">
    <text evidence="1">The sequence shown here is derived from an EMBL/GenBank/DDBJ whole genome shotgun (WGS) entry which is preliminary data.</text>
</comment>
<organism evidence="1 2">
    <name type="scientific">Archangium gephyra</name>
    <dbReference type="NCBI Taxonomy" id="48"/>
    <lineage>
        <taxon>Bacteria</taxon>
        <taxon>Pseudomonadati</taxon>
        <taxon>Myxococcota</taxon>
        <taxon>Myxococcia</taxon>
        <taxon>Myxococcales</taxon>
        <taxon>Cystobacterineae</taxon>
        <taxon>Archangiaceae</taxon>
        <taxon>Archangium</taxon>
    </lineage>
</organism>
<accession>A0A2W5TW67</accession>
<dbReference type="SUPFAM" id="SSF88723">
    <property type="entry name" value="PIN domain-like"/>
    <property type="match status" value="1"/>
</dbReference>
<dbReference type="EMBL" id="QFQP01000001">
    <property type="protein sequence ID" value="PZR18337.1"/>
    <property type="molecule type" value="Genomic_DNA"/>
</dbReference>
<evidence type="ECO:0000313" key="2">
    <source>
        <dbReference type="Proteomes" id="UP000249061"/>
    </source>
</evidence>
<evidence type="ECO:0000313" key="1">
    <source>
        <dbReference type="EMBL" id="PZR18337.1"/>
    </source>
</evidence>